<evidence type="ECO:0000313" key="2">
    <source>
        <dbReference type="Proteomes" id="UP000574690"/>
    </source>
</evidence>
<accession>A0A850C9L4</accession>
<dbReference type="Proteomes" id="UP000574690">
    <property type="component" value="Unassembled WGS sequence"/>
</dbReference>
<gene>
    <name evidence="1" type="ORF">HOQ43_08995</name>
</gene>
<name>A0A850C9L4_9ACTN</name>
<dbReference type="AlphaFoldDB" id="A0A850C9L4"/>
<dbReference type="InterPro" id="IPR027417">
    <property type="entry name" value="P-loop_NTPase"/>
</dbReference>
<dbReference type="GO" id="GO:0043531">
    <property type="term" value="F:ADP binding"/>
    <property type="evidence" value="ECO:0007669"/>
    <property type="project" value="InterPro"/>
</dbReference>
<organism evidence="1 2">
    <name type="scientific">Glycomyces artemisiae</name>
    <dbReference type="NCBI Taxonomy" id="1076443"/>
    <lineage>
        <taxon>Bacteria</taxon>
        <taxon>Bacillati</taxon>
        <taxon>Actinomycetota</taxon>
        <taxon>Actinomycetes</taxon>
        <taxon>Glycomycetales</taxon>
        <taxon>Glycomycetaceae</taxon>
        <taxon>Glycomyces</taxon>
    </lineage>
</organism>
<sequence>MAEAAAILLPEDSERQQLIPGLLLTGPASTLPLLDETHPADLLLRIADWDDLLKAVDTRPAADRIADPALAVVGAKILERLRQADETDAVGSVWRHFVEETGIGAPAPLSQAPQGAAGATLGGGTNFQLDNPQAHNLIQGQTVQVHMSPPSAPAAPAAPLRPHNFKRGPLLLGRIPQLAAARLKHAADYALAQILGDGPDAKVCLVVSGLAGTGKTQIAAAYARDHWDSAALQLMVWVKADSRAAITAAFAEAAARACGSTGSDPDRAAAEFLDWLDRPTGPRWLIVLDGVTDPQHLVGLWPPESAHGRTVVTSRIRSASWRGARRAAVNISPFTLEESAAFFREQFGEHSNRNEGAVALADHLGGLPLALAQAAAFIHNHPDLTCEDYFRMLVAGDISIEDLCPGTALDGYPTPLGATLRQSIDLTEQHPPKGLCLGLLNMLSLLASDGVPVELLRSEPVLEALNADIGRSGDPSAPHLTAWAVNAAVARLHQLSLIDSEGGTVRIHPLVQRLVLK</sequence>
<dbReference type="Gene3D" id="3.40.50.300">
    <property type="entry name" value="P-loop containing nucleotide triphosphate hydrolases"/>
    <property type="match status" value="1"/>
</dbReference>
<comment type="caution">
    <text evidence="1">The sequence shown here is derived from an EMBL/GenBank/DDBJ whole genome shotgun (WGS) entry which is preliminary data.</text>
</comment>
<dbReference type="SUPFAM" id="SSF52540">
    <property type="entry name" value="P-loop containing nucleoside triphosphate hydrolases"/>
    <property type="match status" value="1"/>
</dbReference>
<dbReference type="PANTHER" id="PTHR35205:SF1">
    <property type="entry name" value="ZU5 DOMAIN-CONTAINING PROTEIN"/>
    <property type="match status" value="1"/>
</dbReference>
<reference evidence="1 2" key="1">
    <citation type="submission" date="2020-05" db="EMBL/GenBank/DDBJ databases">
        <title>DNA-SIP metagenomic assembled genomes.</title>
        <authorList>
            <person name="Yu J."/>
        </authorList>
    </citation>
    <scope>NUCLEOTIDE SEQUENCE [LARGE SCALE GENOMIC DNA]</scope>
    <source>
        <strain evidence="1">Bin5.27</strain>
    </source>
</reference>
<proteinExistence type="predicted"/>
<dbReference type="PANTHER" id="PTHR35205">
    <property type="entry name" value="NB-ARC AND TPR DOMAIN PROTEIN"/>
    <property type="match status" value="1"/>
</dbReference>
<protein>
    <recommendedName>
        <fullName evidence="3">NB-ARC domain-containing protein</fullName>
    </recommendedName>
</protein>
<evidence type="ECO:0008006" key="3">
    <source>
        <dbReference type="Google" id="ProtNLM"/>
    </source>
</evidence>
<evidence type="ECO:0000313" key="1">
    <source>
        <dbReference type="EMBL" id="NUQ88583.1"/>
    </source>
</evidence>
<dbReference type="EMBL" id="JABFXE010000374">
    <property type="protein sequence ID" value="NUQ88583.1"/>
    <property type="molecule type" value="Genomic_DNA"/>
</dbReference>